<evidence type="ECO:0000256" key="7">
    <source>
        <dbReference type="ARBA" id="ARBA00022840"/>
    </source>
</evidence>
<dbReference type="GO" id="GO:0005524">
    <property type="term" value="F:ATP binding"/>
    <property type="evidence" value="ECO:0007669"/>
    <property type="project" value="UniProtKB-KW"/>
</dbReference>
<feature type="transmembrane region" description="Helical" evidence="10">
    <location>
        <begin position="150"/>
        <end position="173"/>
    </location>
</feature>
<evidence type="ECO:0000256" key="1">
    <source>
        <dbReference type="ARBA" id="ARBA00000085"/>
    </source>
</evidence>
<organism evidence="12 13">
    <name type="scientific">Actinoplanes philippinensis</name>
    <dbReference type="NCBI Taxonomy" id="35752"/>
    <lineage>
        <taxon>Bacteria</taxon>
        <taxon>Bacillati</taxon>
        <taxon>Actinomycetota</taxon>
        <taxon>Actinomycetes</taxon>
        <taxon>Micromonosporales</taxon>
        <taxon>Micromonosporaceae</taxon>
        <taxon>Actinoplanes</taxon>
    </lineage>
</organism>
<proteinExistence type="predicted"/>
<keyword evidence="4" id="KW-0808">Transferase</keyword>
<dbReference type="OrthoDB" id="4198152at2"/>
<keyword evidence="3" id="KW-0597">Phosphoprotein</keyword>
<keyword evidence="10" id="KW-0472">Membrane</keyword>
<evidence type="ECO:0000256" key="3">
    <source>
        <dbReference type="ARBA" id="ARBA00022553"/>
    </source>
</evidence>
<accession>A0A1I2MRK9</accession>
<gene>
    <name evidence="12" type="ORF">SAMN05421541_1339</name>
</gene>
<dbReference type="InterPro" id="IPR036890">
    <property type="entry name" value="HATPase_C_sf"/>
</dbReference>
<dbReference type="InterPro" id="IPR050482">
    <property type="entry name" value="Sensor_HK_TwoCompSys"/>
</dbReference>
<keyword evidence="8" id="KW-0902">Two-component regulatory system</keyword>
<dbReference type="Gene3D" id="3.30.565.10">
    <property type="entry name" value="Histidine kinase-like ATPase, C-terminal domain"/>
    <property type="match status" value="1"/>
</dbReference>
<evidence type="ECO:0000256" key="8">
    <source>
        <dbReference type="ARBA" id="ARBA00023012"/>
    </source>
</evidence>
<keyword evidence="6 12" id="KW-0418">Kinase</keyword>
<evidence type="ECO:0000256" key="5">
    <source>
        <dbReference type="ARBA" id="ARBA00022741"/>
    </source>
</evidence>
<keyword evidence="7" id="KW-0067">ATP-binding</keyword>
<feature type="transmembrane region" description="Helical" evidence="10">
    <location>
        <begin position="122"/>
        <end position="144"/>
    </location>
</feature>
<evidence type="ECO:0000256" key="9">
    <source>
        <dbReference type="SAM" id="MobiDB-lite"/>
    </source>
</evidence>
<feature type="transmembrane region" description="Helical" evidence="10">
    <location>
        <begin position="52"/>
        <end position="70"/>
    </location>
</feature>
<evidence type="ECO:0000256" key="10">
    <source>
        <dbReference type="SAM" id="Phobius"/>
    </source>
</evidence>
<dbReference type="InterPro" id="IPR011712">
    <property type="entry name" value="Sig_transdc_His_kin_sub3_dim/P"/>
</dbReference>
<sequence>MLSAMKLLTRIFDSRSRRGLAYLLLVLPIDLLSFLLLVLGCLFGTVLLLTPLGTWLLALVLQGAAGLGGGRRALAARMLGDEVPAPAPPVAPGGGLFKWRRAVLQDPVSWRILAYALIKPPVAVLSLALAGGFYLYGLISLIYLPFYEGVLGVEAVAILVTSVILLLLGPWMLRSVLGIERMLIRGLLGPTRANQRISDLQDSRDRAVKHADITLRRIERDLHDGAQARLIGVGMHLAIVRELIGAQASTEQVVAAVDAAQDTLATAVAELRDLVRGIHPPVLDAGLEAALATVAAGSAVPVTVEVCLPQRPPPALESIAYFTVCELLTNAGRHSGARNASIRVDLSGDVLRLRVRDDGQGGAYQRAGGGLAGLSERIRVVDGELQIDSPPGGPTIVTVEIPCPAAEEPPQHQRPGSKGLGAASGLPVPR</sequence>
<keyword evidence="13" id="KW-1185">Reference proteome</keyword>
<keyword evidence="10" id="KW-1133">Transmembrane helix</keyword>
<protein>
    <recommendedName>
        <fullName evidence="2">histidine kinase</fullName>
        <ecNumber evidence="2">2.7.13.3</ecNumber>
    </recommendedName>
</protein>
<dbReference type="Pfam" id="PF07730">
    <property type="entry name" value="HisKA_3"/>
    <property type="match status" value="1"/>
</dbReference>
<dbReference type="PANTHER" id="PTHR24421">
    <property type="entry name" value="NITRATE/NITRITE SENSOR PROTEIN NARX-RELATED"/>
    <property type="match status" value="1"/>
</dbReference>
<dbReference type="EMBL" id="FONV01000033">
    <property type="protein sequence ID" value="SFF94082.1"/>
    <property type="molecule type" value="Genomic_DNA"/>
</dbReference>
<dbReference type="GO" id="GO:0000155">
    <property type="term" value="F:phosphorelay sensor kinase activity"/>
    <property type="evidence" value="ECO:0007669"/>
    <property type="project" value="InterPro"/>
</dbReference>
<feature type="transmembrane region" description="Helical" evidence="10">
    <location>
        <begin position="20"/>
        <end position="46"/>
    </location>
</feature>
<dbReference type="Gene3D" id="1.20.5.1930">
    <property type="match status" value="1"/>
</dbReference>
<comment type="catalytic activity">
    <reaction evidence="1">
        <text>ATP + protein L-histidine = ADP + protein N-phospho-L-histidine.</text>
        <dbReference type="EC" id="2.7.13.3"/>
    </reaction>
</comment>
<dbReference type="EC" id="2.7.13.3" evidence="2"/>
<feature type="region of interest" description="Disordered" evidence="9">
    <location>
        <begin position="403"/>
        <end position="430"/>
    </location>
</feature>
<evidence type="ECO:0000313" key="12">
    <source>
        <dbReference type="EMBL" id="SFF94082.1"/>
    </source>
</evidence>
<dbReference type="InterPro" id="IPR025828">
    <property type="entry name" value="Put_sensor_dom"/>
</dbReference>
<name>A0A1I2MRK9_9ACTN</name>
<dbReference type="GO" id="GO:0046983">
    <property type="term" value="F:protein dimerization activity"/>
    <property type="evidence" value="ECO:0007669"/>
    <property type="project" value="InterPro"/>
</dbReference>
<feature type="domain" description="Histidine kinase/HSP90-like ATPase" evidence="11">
    <location>
        <begin position="315"/>
        <end position="405"/>
    </location>
</feature>
<evidence type="ECO:0000256" key="4">
    <source>
        <dbReference type="ARBA" id="ARBA00022679"/>
    </source>
</evidence>
<dbReference type="Pfam" id="PF13796">
    <property type="entry name" value="Sensor"/>
    <property type="match status" value="1"/>
</dbReference>
<dbReference type="PANTHER" id="PTHR24421:SF10">
    <property type="entry name" value="NITRATE_NITRITE SENSOR PROTEIN NARQ"/>
    <property type="match status" value="1"/>
</dbReference>
<evidence type="ECO:0000259" key="11">
    <source>
        <dbReference type="SMART" id="SM00387"/>
    </source>
</evidence>
<dbReference type="AlphaFoldDB" id="A0A1I2MRK9"/>
<dbReference type="SUPFAM" id="SSF55874">
    <property type="entry name" value="ATPase domain of HSP90 chaperone/DNA topoisomerase II/histidine kinase"/>
    <property type="match status" value="1"/>
</dbReference>
<dbReference type="SMART" id="SM00387">
    <property type="entry name" value="HATPase_c"/>
    <property type="match status" value="1"/>
</dbReference>
<evidence type="ECO:0000256" key="6">
    <source>
        <dbReference type="ARBA" id="ARBA00022777"/>
    </source>
</evidence>
<dbReference type="CDD" id="cd16917">
    <property type="entry name" value="HATPase_UhpB-NarQ-NarX-like"/>
    <property type="match status" value="1"/>
</dbReference>
<keyword evidence="5" id="KW-0547">Nucleotide-binding</keyword>
<dbReference type="RefSeq" id="WP_093622156.1">
    <property type="nucleotide sequence ID" value="NZ_BOMT01000112.1"/>
</dbReference>
<dbReference type="Proteomes" id="UP000199645">
    <property type="component" value="Unassembled WGS sequence"/>
</dbReference>
<dbReference type="STRING" id="35752.SAMN05421541_1339"/>
<evidence type="ECO:0000256" key="2">
    <source>
        <dbReference type="ARBA" id="ARBA00012438"/>
    </source>
</evidence>
<evidence type="ECO:0000313" key="13">
    <source>
        <dbReference type="Proteomes" id="UP000199645"/>
    </source>
</evidence>
<reference evidence="12 13" key="1">
    <citation type="submission" date="2016-10" db="EMBL/GenBank/DDBJ databases">
        <authorList>
            <person name="de Groot N.N."/>
        </authorList>
    </citation>
    <scope>NUCLEOTIDE SEQUENCE [LARGE SCALE GENOMIC DNA]</scope>
    <source>
        <strain evidence="12 13">DSM 43019</strain>
    </source>
</reference>
<keyword evidence="10" id="KW-0812">Transmembrane</keyword>
<dbReference type="GO" id="GO:0016020">
    <property type="term" value="C:membrane"/>
    <property type="evidence" value="ECO:0007669"/>
    <property type="project" value="InterPro"/>
</dbReference>
<dbReference type="Pfam" id="PF02518">
    <property type="entry name" value="HATPase_c"/>
    <property type="match status" value="1"/>
</dbReference>
<dbReference type="InterPro" id="IPR003594">
    <property type="entry name" value="HATPase_dom"/>
</dbReference>